<dbReference type="InterPro" id="IPR025638">
    <property type="entry name" value="DUF4336"/>
</dbReference>
<dbReference type="SUPFAM" id="SSF56281">
    <property type="entry name" value="Metallo-hydrolase/oxidoreductase"/>
    <property type="match status" value="1"/>
</dbReference>
<dbReference type="InterPro" id="IPR036866">
    <property type="entry name" value="RibonucZ/Hydroxyglut_hydro"/>
</dbReference>
<dbReference type="PANTHER" id="PTHR33835">
    <property type="entry name" value="YALI0C07656P"/>
    <property type="match status" value="1"/>
</dbReference>
<dbReference type="EMBL" id="BBIO01000001">
    <property type="protein sequence ID" value="GAK43766.1"/>
    <property type="molecule type" value="Genomic_DNA"/>
</dbReference>
<proteinExistence type="predicted"/>
<accession>A0A081B6U8</accession>
<comment type="caution">
    <text evidence="1">The sequence shown here is derived from an EMBL/GenBank/DDBJ whole genome shotgun (WGS) entry which is preliminary data.</text>
</comment>
<dbReference type="Pfam" id="PF14234">
    <property type="entry name" value="DUF4336"/>
    <property type="match status" value="1"/>
</dbReference>
<dbReference type="AlphaFoldDB" id="A0A081B6U8"/>
<evidence type="ECO:0000313" key="1">
    <source>
        <dbReference type="EMBL" id="GAK43766.1"/>
    </source>
</evidence>
<dbReference type="Proteomes" id="UP000028702">
    <property type="component" value="Unassembled WGS sequence"/>
</dbReference>
<reference evidence="1 2" key="1">
    <citation type="submission" date="2014-07" db="EMBL/GenBank/DDBJ databases">
        <title>Tepidicaulis marinum gen. nov., sp. nov., a novel marine bacterium denitrifying nitrate to nitrous oxide strictly under microaerobic conditions.</title>
        <authorList>
            <person name="Takeuchi M."/>
            <person name="Yamagishi T."/>
            <person name="Kamagata Y."/>
            <person name="Oshima K."/>
            <person name="Hattori M."/>
            <person name="Katayama T."/>
            <person name="Hanada S."/>
            <person name="Tamaki H."/>
            <person name="Marumo K."/>
            <person name="Maeda H."/>
            <person name="Nedachi M."/>
            <person name="Iwasaki W."/>
            <person name="Suwa Y."/>
            <person name="Sakata S."/>
        </authorList>
    </citation>
    <scope>NUCLEOTIDE SEQUENCE [LARGE SCALE GENOMIC DNA]</scope>
    <source>
        <strain evidence="1 2">MA2</strain>
    </source>
</reference>
<gene>
    <name evidence="1" type="ORF">M2A_0265</name>
</gene>
<sequence length="228" mass="25400">MLAPIGEEIWTAEGPEVEVAGFHYPLRMAVIRLGSGGLFIWSPVALDEGLREAVAALGTVRFLVAPNSLHHLYLAEWQSAFPEAEIWGPARLAAKRKDLTFDGILEDAPPAAWEGEIDQVLVTGNLITDEAVFFHEKSGTVIFTDLLQHFPPGGFSGWRALIAKLDLMTGDEPHVPRKFRRAFIRRRAAREALRRVLAWPASQVLMAHGAPVRTGARAFLERAFRWLF</sequence>
<organism evidence="1 2">
    <name type="scientific">Tepidicaulis marinus</name>
    <dbReference type="NCBI Taxonomy" id="1333998"/>
    <lineage>
        <taxon>Bacteria</taxon>
        <taxon>Pseudomonadati</taxon>
        <taxon>Pseudomonadota</taxon>
        <taxon>Alphaproteobacteria</taxon>
        <taxon>Hyphomicrobiales</taxon>
        <taxon>Parvibaculaceae</taxon>
        <taxon>Tepidicaulis</taxon>
    </lineage>
</organism>
<protein>
    <submittedName>
        <fullName evidence="1">Conserved protein</fullName>
    </submittedName>
</protein>
<name>A0A081B6U8_9HYPH</name>
<dbReference type="RefSeq" id="WP_045441931.1">
    <property type="nucleotide sequence ID" value="NZ_BBIO01000001.1"/>
</dbReference>
<dbReference type="eggNOG" id="COG4221">
    <property type="taxonomic scope" value="Bacteria"/>
</dbReference>
<evidence type="ECO:0000313" key="2">
    <source>
        <dbReference type="Proteomes" id="UP000028702"/>
    </source>
</evidence>
<keyword evidence="2" id="KW-1185">Reference proteome</keyword>
<dbReference type="STRING" id="1333998.M2A_0265"/>
<dbReference type="PANTHER" id="PTHR33835:SF1">
    <property type="entry name" value="METALLO-BETA-LACTAMASE DOMAIN-CONTAINING PROTEIN"/>
    <property type="match status" value="1"/>
</dbReference>